<evidence type="ECO:0000256" key="2">
    <source>
        <dbReference type="ARBA" id="ARBA00008789"/>
    </source>
</evidence>
<keyword evidence="6 7" id="KW-0472">Membrane</keyword>
<evidence type="ECO:0000256" key="4">
    <source>
        <dbReference type="ARBA" id="ARBA00022692"/>
    </source>
</evidence>
<dbReference type="PANTHER" id="PTHR16024">
    <property type="entry name" value="XK-RELATED PROTEIN"/>
    <property type="match status" value="1"/>
</dbReference>
<dbReference type="Pfam" id="PF09815">
    <property type="entry name" value="XK-related"/>
    <property type="match status" value="1"/>
</dbReference>
<feature type="transmembrane region" description="Helical" evidence="7">
    <location>
        <begin position="511"/>
        <end position="529"/>
    </location>
</feature>
<keyword evidence="10" id="KW-1185">Reference proteome</keyword>
<feature type="transmembrane region" description="Helical" evidence="7">
    <location>
        <begin position="452"/>
        <end position="470"/>
    </location>
</feature>
<accession>A0A1D1VVH0</accession>
<feature type="transmembrane region" description="Helical" evidence="7">
    <location>
        <begin position="387"/>
        <end position="406"/>
    </location>
</feature>
<proteinExistence type="inferred from homology"/>
<dbReference type="AlphaFoldDB" id="A0A1D1VVH0"/>
<dbReference type="PANTHER" id="PTHR16024:SF6">
    <property type="entry name" value="XK-RELATED PROTEIN"/>
    <property type="match status" value="1"/>
</dbReference>
<feature type="transmembrane region" description="Helical" evidence="7">
    <location>
        <begin position="541"/>
        <end position="564"/>
    </location>
</feature>
<keyword evidence="5 7" id="KW-1133">Transmembrane helix</keyword>
<name>A0A1D1VVH0_RAMVA</name>
<organism evidence="9 10">
    <name type="scientific">Ramazzottius varieornatus</name>
    <name type="common">Water bear</name>
    <name type="synonym">Tardigrade</name>
    <dbReference type="NCBI Taxonomy" id="947166"/>
    <lineage>
        <taxon>Eukaryota</taxon>
        <taxon>Metazoa</taxon>
        <taxon>Ecdysozoa</taxon>
        <taxon>Tardigrada</taxon>
        <taxon>Eutardigrada</taxon>
        <taxon>Parachela</taxon>
        <taxon>Hypsibioidea</taxon>
        <taxon>Ramazzottiidae</taxon>
        <taxon>Ramazzottius</taxon>
    </lineage>
</organism>
<gene>
    <name evidence="9" type="primary">RvY_15602</name>
    <name evidence="9" type="synonym">RvY_15602.1</name>
    <name evidence="9" type="ORF">RvY_15602-1</name>
</gene>
<feature type="region of interest" description="Disordered" evidence="8">
    <location>
        <begin position="100"/>
        <end position="127"/>
    </location>
</feature>
<sequence length="601" mass="68543">MDSPNSGRSASATATATEGTARGTPNSPGPSTANRSPFAFPKYRTSHPDEIDVQFRGGTHEAVSLQPGGKVNYGRSVSDTTDQFVSYTLAATTGSDFYTSEHSITRQSSSPKKSIVRSNTIQNSSNTSQKAFALNGSSSRNGQPGLARHNSVAIQSIQQPTVGLVPSRLTSINSRAGNSDGASGKSSRPNYERMHSGRMSVYIPEEPDQIDALPFTRPYRKRDVLLTIWAIGTYLWDYVSDWVVAAGLYRDKDYIWFGLTTAFIVVPHLTMTMFSLAWYLQDKKNNPSAQNITVKQWFVRIIVLMLQLAPVLRYVDSLRYGYRFRYRAEHSVSRLDLYQSLCFENADAAMLRLFEAFMEAAPQLVLQIYIIVTKKINFEKFDFLETVQIISIFGSWFSLATAMATFHRAQRFSQPGKGSMSLMGTIMQFGWHLFVFASRVIAIALFTVHFRFWGPVACAVHVIVMIGWILTQHTDFCYNRWLEYLYDIAMGCLYLFAFINVKDTPTKWKYVFYYFLYYVENVILVALWYHHTQDETHWFRIPAMAAVIGGFWIGIVIMLLYYVFFHPDKGRWVRKRNREPSHPTGSINQPKWLRSLLDFCL</sequence>
<evidence type="ECO:0000256" key="5">
    <source>
        <dbReference type="ARBA" id="ARBA00022989"/>
    </source>
</evidence>
<protein>
    <recommendedName>
        <fullName evidence="7">XK-related protein</fullName>
    </recommendedName>
</protein>
<feature type="compositionally biased region" description="Polar residues" evidence="8">
    <location>
        <begin position="100"/>
        <end position="112"/>
    </location>
</feature>
<dbReference type="GO" id="GO:1902742">
    <property type="term" value="P:apoptotic process involved in development"/>
    <property type="evidence" value="ECO:0007669"/>
    <property type="project" value="TreeGrafter"/>
</dbReference>
<keyword evidence="4 7" id="KW-0812">Transmembrane</keyword>
<dbReference type="GO" id="GO:0070782">
    <property type="term" value="P:phosphatidylserine exposure on apoptotic cell surface"/>
    <property type="evidence" value="ECO:0007669"/>
    <property type="project" value="TreeGrafter"/>
</dbReference>
<dbReference type="GO" id="GO:0043652">
    <property type="term" value="P:engulfment of apoptotic cell"/>
    <property type="evidence" value="ECO:0007669"/>
    <property type="project" value="TreeGrafter"/>
</dbReference>
<feature type="compositionally biased region" description="Low complexity" evidence="8">
    <location>
        <begin position="118"/>
        <end position="127"/>
    </location>
</feature>
<comment type="subcellular location">
    <subcellularLocation>
        <location evidence="1">Cell membrane</location>
        <topology evidence="1">Multi-pass membrane protein</topology>
    </subcellularLocation>
    <subcellularLocation>
        <location evidence="7">Membrane</location>
        <topology evidence="7">Multi-pass membrane protein</topology>
    </subcellularLocation>
</comment>
<feature type="region of interest" description="Disordered" evidence="8">
    <location>
        <begin position="1"/>
        <end position="46"/>
    </location>
</feature>
<comment type="similarity">
    <text evidence="2 7">Belongs to the XK family.</text>
</comment>
<evidence type="ECO:0000256" key="8">
    <source>
        <dbReference type="SAM" id="MobiDB-lite"/>
    </source>
</evidence>
<dbReference type="InterPro" id="IPR018629">
    <property type="entry name" value="XK-rel"/>
</dbReference>
<evidence type="ECO:0000313" key="9">
    <source>
        <dbReference type="EMBL" id="GAV05472.1"/>
    </source>
</evidence>
<feature type="compositionally biased region" description="Polar residues" evidence="8">
    <location>
        <begin position="172"/>
        <end position="189"/>
    </location>
</feature>
<comment type="caution">
    <text evidence="9">The sequence shown here is derived from an EMBL/GenBank/DDBJ whole genome shotgun (WGS) entry which is preliminary data.</text>
</comment>
<dbReference type="GO" id="GO:0005886">
    <property type="term" value="C:plasma membrane"/>
    <property type="evidence" value="ECO:0007669"/>
    <property type="project" value="UniProtKB-SubCell"/>
</dbReference>
<feature type="transmembrane region" description="Helical" evidence="7">
    <location>
        <begin position="482"/>
        <end position="499"/>
    </location>
</feature>
<evidence type="ECO:0000256" key="6">
    <source>
        <dbReference type="ARBA" id="ARBA00023136"/>
    </source>
</evidence>
<reference evidence="9 10" key="1">
    <citation type="journal article" date="2016" name="Nat. Commun.">
        <title>Extremotolerant tardigrade genome and improved radiotolerance of human cultured cells by tardigrade-unique protein.</title>
        <authorList>
            <person name="Hashimoto T."/>
            <person name="Horikawa D.D."/>
            <person name="Saito Y."/>
            <person name="Kuwahara H."/>
            <person name="Kozuka-Hata H."/>
            <person name="Shin-I T."/>
            <person name="Minakuchi Y."/>
            <person name="Ohishi K."/>
            <person name="Motoyama A."/>
            <person name="Aizu T."/>
            <person name="Enomoto A."/>
            <person name="Kondo K."/>
            <person name="Tanaka S."/>
            <person name="Hara Y."/>
            <person name="Koshikawa S."/>
            <person name="Sagara H."/>
            <person name="Miura T."/>
            <person name="Yokobori S."/>
            <person name="Miyagawa K."/>
            <person name="Suzuki Y."/>
            <person name="Kubo T."/>
            <person name="Oyama M."/>
            <person name="Kohara Y."/>
            <person name="Fujiyama A."/>
            <person name="Arakawa K."/>
            <person name="Katayama T."/>
            <person name="Toyoda A."/>
            <person name="Kunieda T."/>
        </authorList>
    </citation>
    <scope>NUCLEOTIDE SEQUENCE [LARGE SCALE GENOMIC DNA]</scope>
    <source>
        <strain evidence="9 10">YOKOZUNA-1</strain>
    </source>
</reference>
<feature type="transmembrane region" description="Helical" evidence="7">
    <location>
        <begin position="426"/>
        <end position="446"/>
    </location>
</feature>
<dbReference type="Proteomes" id="UP000186922">
    <property type="component" value="Unassembled WGS sequence"/>
</dbReference>
<keyword evidence="3" id="KW-1003">Cell membrane</keyword>
<feature type="transmembrane region" description="Helical" evidence="7">
    <location>
        <begin position="254"/>
        <end position="276"/>
    </location>
</feature>
<evidence type="ECO:0000256" key="7">
    <source>
        <dbReference type="RuleBase" id="RU910716"/>
    </source>
</evidence>
<feature type="compositionally biased region" description="Polar residues" evidence="8">
    <location>
        <begin position="25"/>
        <end position="35"/>
    </location>
</feature>
<evidence type="ECO:0000256" key="1">
    <source>
        <dbReference type="ARBA" id="ARBA00004651"/>
    </source>
</evidence>
<feature type="region of interest" description="Disordered" evidence="8">
    <location>
        <begin position="172"/>
        <end position="192"/>
    </location>
</feature>
<dbReference type="EMBL" id="BDGG01000012">
    <property type="protein sequence ID" value="GAV05472.1"/>
    <property type="molecule type" value="Genomic_DNA"/>
</dbReference>
<evidence type="ECO:0000256" key="3">
    <source>
        <dbReference type="ARBA" id="ARBA00022475"/>
    </source>
</evidence>
<dbReference type="OrthoDB" id="6136301at2759"/>
<feature type="transmembrane region" description="Helical" evidence="7">
    <location>
        <begin position="224"/>
        <end position="248"/>
    </location>
</feature>
<dbReference type="InterPro" id="IPR050895">
    <property type="entry name" value="XK-related_scramblase"/>
</dbReference>
<feature type="transmembrane region" description="Helical" evidence="7">
    <location>
        <begin position="297"/>
        <end position="315"/>
    </location>
</feature>
<feature type="compositionally biased region" description="Low complexity" evidence="8">
    <location>
        <begin position="1"/>
        <end position="24"/>
    </location>
</feature>
<evidence type="ECO:0000313" key="10">
    <source>
        <dbReference type="Proteomes" id="UP000186922"/>
    </source>
</evidence>